<evidence type="ECO:0000313" key="8">
    <source>
        <dbReference type="Proteomes" id="UP001595855"/>
    </source>
</evidence>
<evidence type="ECO:0000256" key="4">
    <source>
        <dbReference type="ARBA" id="ARBA00023163"/>
    </source>
</evidence>
<dbReference type="PANTHER" id="PTHR30055:SF229">
    <property type="entry name" value="HTH-TYPE TRANSCRIPTIONAL REPRESSOR RV1474C"/>
    <property type="match status" value="1"/>
</dbReference>
<dbReference type="SUPFAM" id="SSF48498">
    <property type="entry name" value="Tetracyclin repressor-like, C-terminal domain"/>
    <property type="match status" value="1"/>
</dbReference>
<keyword evidence="3 5" id="KW-0238">DNA-binding</keyword>
<dbReference type="EMBL" id="JBHSJO010000001">
    <property type="protein sequence ID" value="MFC5018119.1"/>
    <property type="molecule type" value="Genomic_DNA"/>
</dbReference>
<dbReference type="SUPFAM" id="SSF46689">
    <property type="entry name" value="Homeodomain-like"/>
    <property type="match status" value="1"/>
</dbReference>
<reference evidence="8" key="1">
    <citation type="journal article" date="2019" name="Int. J. Syst. Evol. Microbiol.">
        <title>The Global Catalogue of Microorganisms (GCM) 10K type strain sequencing project: providing services to taxonomists for standard genome sequencing and annotation.</title>
        <authorList>
            <consortium name="The Broad Institute Genomics Platform"/>
            <consortium name="The Broad Institute Genome Sequencing Center for Infectious Disease"/>
            <person name="Wu L."/>
            <person name="Ma J."/>
        </authorList>
    </citation>
    <scope>NUCLEOTIDE SEQUENCE [LARGE SCALE GENOMIC DNA]</scope>
    <source>
        <strain evidence="8">CGMCC 4.1542</strain>
    </source>
</reference>
<evidence type="ECO:0000256" key="1">
    <source>
        <dbReference type="ARBA" id="ARBA00022491"/>
    </source>
</evidence>
<evidence type="ECO:0000259" key="6">
    <source>
        <dbReference type="PROSITE" id="PS50977"/>
    </source>
</evidence>
<organism evidence="7 8">
    <name type="scientific">Streptomyces lienomycini</name>
    <dbReference type="NCBI Taxonomy" id="284035"/>
    <lineage>
        <taxon>Bacteria</taxon>
        <taxon>Bacillati</taxon>
        <taxon>Actinomycetota</taxon>
        <taxon>Actinomycetes</taxon>
        <taxon>Kitasatosporales</taxon>
        <taxon>Streptomycetaceae</taxon>
        <taxon>Streptomyces</taxon>
    </lineage>
</organism>
<accession>A0ABV9X120</accession>
<dbReference type="Proteomes" id="UP001595855">
    <property type="component" value="Unassembled WGS sequence"/>
</dbReference>
<dbReference type="InterPro" id="IPR039538">
    <property type="entry name" value="BetI_C"/>
</dbReference>
<sequence length="218" mass="23386">MPRITPARREANRAQIIAAARRCFARDGYHQTSMPDIAAEAGVAVGAPYRYFTGKDELILEIAGEAFRLIFDPIGRIVDAAESVTAADLVEAATAPVSGDEAVDGAGNAVPVDELLRCAVQSWAELLRNEGLRQRANAGFERVRGRVADALRAGRRAGTVPAELDPDRGSRVVMALLHGFVLQRTAFGLEDTVGFAHEVRLALGDAGVLKEDRRPDGE</sequence>
<dbReference type="RefSeq" id="WP_271415710.1">
    <property type="nucleotide sequence ID" value="NZ_BAAATN010000002.1"/>
</dbReference>
<keyword evidence="1" id="KW-0678">Repressor</keyword>
<gene>
    <name evidence="7" type="ORF">ACFPRC_25055</name>
</gene>
<dbReference type="Pfam" id="PF13977">
    <property type="entry name" value="TetR_C_6"/>
    <property type="match status" value="1"/>
</dbReference>
<feature type="DNA-binding region" description="H-T-H motif" evidence="5">
    <location>
        <begin position="33"/>
        <end position="52"/>
    </location>
</feature>
<dbReference type="Pfam" id="PF00440">
    <property type="entry name" value="TetR_N"/>
    <property type="match status" value="1"/>
</dbReference>
<dbReference type="InterPro" id="IPR001647">
    <property type="entry name" value="HTH_TetR"/>
</dbReference>
<evidence type="ECO:0000313" key="7">
    <source>
        <dbReference type="EMBL" id="MFC5018119.1"/>
    </source>
</evidence>
<evidence type="ECO:0000256" key="5">
    <source>
        <dbReference type="PROSITE-ProRule" id="PRU00335"/>
    </source>
</evidence>
<name>A0ABV9X120_9ACTN</name>
<dbReference type="InterPro" id="IPR036271">
    <property type="entry name" value="Tet_transcr_reg_TetR-rel_C_sf"/>
</dbReference>
<feature type="domain" description="HTH tetR-type" evidence="6">
    <location>
        <begin position="10"/>
        <end position="70"/>
    </location>
</feature>
<evidence type="ECO:0000256" key="2">
    <source>
        <dbReference type="ARBA" id="ARBA00023015"/>
    </source>
</evidence>
<keyword evidence="8" id="KW-1185">Reference proteome</keyword>
<dbReference type="InterPro" id="IPR009057">
    <property type="entry name" value="Homeodomain-like_sf"/>
</dbReference>
<dbReference type="PANTHER" id="PTHR30055">
    <property type="entry name" value="HTH-TYPE TRANSCRIPTIONAL REGULATOR RUTR"/>
    <property type="match status" value="1"/>
</dbReference>
<dbReference type="InterPro" id="IPR050109">
    <property type="entry name" value="HTH-type_TetR-like_transc_reg"/>
</dbReference>
<dbReference type="Gene3D" id="1.10.357.10">
    <property type="entry name" value="Tetracycline Repressor, domain 2"/>
    <property type="match status" value="1"/>
</dbReference>
<dbReference type="PRINTS" id="PR00455">
    <property type="entry name" value="HTHTETR"/>
</dbReference>
<proteinExistence type="predicted"/>
<keyword evidence="4" id="KW-0804">Transcription</keyword>
<keyword evidence="2" id="KW-0805">Transcription regulation</keyword>
<protein>
    <submittedName>
        <fullName evidence="7">TetR/AcrR family transcriptional regulator</fullName>
    </submittedName>
</protein>
<comment type="caution">
    <text evidence="7">The sequence shown here is derived from an EMBL/GenBank/DDBJ whole genome shotgun (WGS) entry which is preliminary data.</text>
</comment>
<dbReference type="PROSITE" id="PS50977">
    <property type="entry name" value="HTH_TETR_2"/>
    <property type="match status" value="1"/>
</dbReference>
<evidence type="ECO:0000256" key="3">
    <source>
        <dbReference type="ARBA" id="ARBA00023125"/>
    </source>
</evidence>